<dbReference type="GO" id="GO:0019752">
    <property type="term" value="P:carboxylic acid metabolic process"/>
    <property type="evidence" value="ECO:0007669"/>
    <property type="project" value="UniProtKB-ARBA"/>
</dbReference>
<dbReference type="GO" id="GO:0016853">
    <property type="term" value="F:isomerase activity"/>
    <property type="evidence" value="ECO:0007669"/>
    <property type="project" value="UniProtKB-ARBA"/>
</dbReference>
<dbReference type="RefSeq" id="WP_131016648.1">
    <property type="nucleotide sequence ID" value="NZ_SIRE01000022.1"/>
</dbReference>
<evidence type="ECO:0000313" key="4">
    <source>
        <dbReference type="EMBL" id="TBL72929.1"/>
    </source>
</evidence>
<evidence type="ECO:0000256" key="2">
    <source>
        <dbReference type="ARBA" id="ARBA00022723"/>
    </source>
</evidence>
<dbReference type="EMBL" id="SIRE01000022">
    <property type="protein sequence ID" value="TBL72929.1"/>
    <property type="molecule type" value="Genomic_DNA"/>
</dbReference>
<dbReference type="FunFam" id="3.90.850.10:FF:000002">
    <property type="entry name" value="2-hydroxyhepta-2,4-diene-1,7-dioate isomerase"/>
    <property type="match status" value="1"/>
</dbReference>
<dbReference type="Gene3D" id="3.90.850.10">
    <property type="entry name" value="Fumarylacetoacetase-like, C-terminal domain"/>
    <property type="match status" value="1"/>
</dbReference>
<dbReference type="Pfam" id="PF01557">
    <property type="entry name" value="FAA_hydrolase"/>
    <property type="match status" value="1"/>
</dbReference>
<comment type="similarity">
    <text evidence="1">Belongs to the FAH family.</text>
</comment>
<keyword evidence="4" id="KW-0378">Hydrolase</keyword>
<evidence type="ECO:0000313" key="5">
    <source>
        <dbReference type="Proteomes" id="UP000293142"/>
    </source>
</evidence>
<reference evidence="4 5" key="1">
    <citation type="submission" date="2019-02" db="EMBL/GenBank/DDBJ databases">
        <title>Paenibacillus sp. nov., isolated from surface-sterilized tissue of Thalictrum simplex L.</title>
        <authorList>
            <person name="Tuo L."/>
        </authorList>
    </citation>
    <scope>NUCLEOTIDE SEQUENCE [LARGE SCALE GENOMIC DNA]</scope>
    <source>
        <strain evidence="4 5">N2SHLJ1</strain>
    </source>
</reference>
<feature type="domain" description="Fumarylacetoacetase-like C-terminal" evidence="3">
    <location>
        <begin position="104"/>
        <end position="307"/>
    </location>
</feature>
<dbReference type="Proteomes" id="UP000293142">
    <property type="component" value="Unassembled WGS sequence"/>
</dbReference>
<comment type="caution">
    <text evidence="4">The sequence shown here is derived from an EMBL/GenBank/DDBJ whole genome shotgun (WGS) entry which is preliminary data.</text>
</comment>
<evidence type="ECO:0000259" key="3">
    <source>
        <dbReference type="Pfam" id="PF01557"/>
    </source>
</evidence>
<dbReference type="SUPFAM" id="SSF56529">
    <property type="entry name" value="FAH"/>
    <property type="match status" value="1"/>
</dbReference>
<dbReference type="InterPro" id="IPR051121">
    <property type="entry name" value="FAH"/>
</dbReference>
<dbReference type="PANTHER" id="PTHR42796:SF4">
    <property type="entry name" value="FUMARYLACETOACETATE HYDROLASE DOMAIN-CONTAINING PROTEIN 2A"/>
    <property type="match status" value="1"/>
</dbReference>
<keyword evidence="5" id="KW-1185">Reference proteome</keyword>
<proteinExistence type="inferred from homology"/>
<dbReference type="AlphaFoldDB" id="A0A4Q9DIB7"/>
<gene>
    <name evidence="4" type="ORF">EYB31_27235</name>
</gene>
<dbReference type="InterPro" id="IPR036663">
    <property type="entry name" value="Fumarylacetoacetase_C_sf"/>
</dbReference>
<accession>A0A4Q9DIB7</accession>
<dbReference type="PANTHER" id="PTHR42796">
    <property type="entry name" value="FUMARYLACETOACETATE HYDROLASE DOMAIN-CONTAINING PROTEIN 2A-RELATED"/>
    <property type="match status" value="1"/>
</dbReference>
<sequence length="313" mass="34698">MKLVTYRQENRHRIGALVQSQAVIDLNEAFRQLLLSKGERRADQLAEAVVPSNMLEFLEGGPTSLNAAQEALEFVQSRENTEVQGMMLPLSTVRLETPLANPGKIICVGHNYREHILEMKREIPTHPVLFSKFSSTLIGPHDDIPLNPVSAEIDYEAEFAFIIGKRAKNVSQQDALEHVAGYTIANDISYRDLQRQTTQWFFGKNADGSAAIGPWLVTPDEIADPAALGISLYVNGERRQHSNTGNLVFTVPFLIEYISRVITLEPGDMILTGTPGGVGTAMIPPAYLQDGDLVRIEIEHIGMLENRAVRIND</sequence>
<protein>
    <submittedName>
        <fullName evidence="4">FAA hydrolase family protein</fullName>
    </submittedName>
</protein>
<dbReference type="GO" id="GO:0046872">
    <property type="term" value="F:metal ion binding"/>
    <property type="evidence" value="ECO:0007669"/>
    <property type="project" value="UniProtKB-KW"/>
</dbReference>
<dbReference type="GO" id="GO:0016787">
    <property type="term" value="F:hydrolase activity"/>
    <property type="evidence" value="ECO:0007669"/>
    <property type="project" value="UniProtKB-KW"/>
</dbReference>
<name>A0A4Q9DIB7_9BACL</name>
<evidence type="ECO:0000256" key="1">
    <source>
        <dbReference type="ARBA" id="ARBA00010211"/>
    </source>
</evidence>
<dbReference type="InterPro" id="IPR011234">
    <property type="entry name" value="Fumarylacetoacetase-like_C"/>
</dbReference>
<keyword evidence="2" id="KW-0479">Metal-binding</keyword>
<dbReference type="OrthoDB" id="9805307at2"/>
<organism evidence="4 5">
    <name type="scientific">Paenibacillus thalictri</name>
    <dbReference type="NCBI Taxonomy" id="2527873"/>
    <lineage>
        <taxon>Bacteria</taxon>
        <taxon>Bacillati</taxon>
        <taxon>Bacillota</taxon>
        <taxon>Bacilli</taxon>
        <taxon>Bacillales</taxon>
        <taxon>Paenibacillaceae</taxon>
        <taxon>Paenibacillus</taxon>
    </lineage>
</organism>